<comment type="similarity">
    <text evidence="8">Belongs to the G-protein coupled receptor 1 family.</text>
</comment>
<evidence type="ECO:0000256" key="9">
    <source>
        <dbReference type="SAM" id="Phobius"/>
    </source>
</evidence>
<dbReference type="PROSITE" id="PS00237">
    <property type="entry name" value="G_PROTEIN_RECEP_F1_1"/>
    <property type="match status" value="1"/>
</dbReference>
<feature type="domain" description="G-protein coupled receptors family 1 profile" evidence="10">
    <location>
        <begin position="60"/>
        <end position="292"/>
    </location>
</feature>
<evidence type="ECO:0000256" key="8">
    <source>
        <dbReference type="RuleBase" id="RU000688"/>
    </source>
</evidence>
<reference evidence="11" key="1">
    <citation type="submission" date="2022-06" db="EMBL/GenBank/DDBJ databases">
        <authorList>
            <person name="Andreotti S."/>
            <person name="Wyler E."/>
        </authorList>
    </citation>
    <scope>NUCLEOTIDE SEQUENCE</scope>
</reference>
<keyword evidence="4 8" id="KW-0297">G-protein coupled receptor</keyword>
<evidence type="ECO:0000313" key="11">
    <source>
        <dbReference type="EMBL" id="CAH7459610.1"/>
    </source>
</evidence>
<dbReference type="PANTHER" id="PTHR11334">
    <property type="entry name" value="MAS-RELATED G-PROTEIN COUPLED RECEPTOR"/>
    <property type="match status" value="1"/>
</dbReference>
<accession>A0AAV0ADG8</accession>
<evidence type="ECO:0000256" key="5">
    <source>
        <dbReference type="ARBA" id="ARBA00023136"/>
    </source>
</evidence>
<keyword evidence="2 8" id="KW-0812">Transmembrane</keyword>
<name>A0AAV0ADG8_PHORO</name>
<gene>
    <name evidence="11" type="primary">Mrgprx4</name>
    <name evidence="11" type="ORF">PHOROB_LOCUS17561</name>
</gene>
<protein>
    <submittedName>
        <fullName evidence="11">Mrgprx4 protein</fullName>
    </submittedName>
</protein>
<keyword evidence="3 9" id="KW-1133">Transmembrane helix</keyword>
<dbReference type="GO" id="GO:0005886">
    <property type="term" value="C:plasma membrane"/>
    <property type="evidence" value="ECO:0007669"/>
    <property type="project" value="TreeGrafter"/>
</dbReference>
<feature type="transmembrane region" description="Helical" evidence="9">
    <location>
        <begin position="48"/>
        <end position="68"/>
    </location>
</feature>
<organism evidence="11 12">
    <name type="scientific">Phodopus roborovskii</name>
    <name type="common">Roborovski's desert hamster</name>
    <name type="synonym">Cricetulus roborovskii</name>
    <dbReference type="NCBI Taxonomy" id="109678"/>
    <lineage>
        <taxon>Eukaryota</taxon>
        <taxon>Metazoa</taxon>
        <taxon>Chordata</taxon>
        <taxon>Craniata</taxon>
        <taxon>Vertebrata</taxon>
        <taxon>Euteleostomi</taxon>
        <taxon>Mammalia</taxon>
        <taxon>Eutheria</taxon>
        <taxon>Euarchontoglires</taxon>
        <taxon>Glires</taxon>
        <taxon>Rodentia</taxon>
        <taxon>Myomorpha</taxon>
        <taxon>Muroidea</taxon>
        <taxon>Cricetidae</taxon>
        <taxon>Cricetinae</taxon>
        <taxon>Phodopus</taxon>
    </lineage>
</organism>
<evidence type="ECO:0000256" key="1">
    <source>
        <dbReference type="ARBA" id="ARBA00004141"/>
    </source>
</evidence>
<evidence type="ECO:0000256" key="6">
    <source>
        <dbReference type="ARBA" id="ARBA00023170"/>
    </source>
</evidence>
<dbReference type="PRINTS" id="PR02108">
    <property type="entry name" value="MRGPCRFAMILY"/>
</dbReference>
<keyword evidence="6 8" id="KW-0675">Receptor</keyword>
<feature type="transmembrane region" description="Helical" evidence="9">
    <location>
        <begin position="159"/>
        <end position="181"/>
    </location>
</feature>
<evidence type="ECO:0000313" key="12">
    <source>
        <dbReference type="Proteomes" id="UP001152836"/>
    </source>
</evidence>
<dbReference type="PRINTS" id="PR00237">
    <property type="entry name" value="GPCRRHODOPSN"/>
</dbReference>
<dbReference type="Gene3D" id="1.20.1070.10">
    <property type="entry name" value="Rhodopsin 7-helix transmembrane proteins"/>
    <property type="match status" value="1"/>
</dbReference>
<dbReference type="PROSITE" id="PS50262">
    <property type="entry name" value="G_PROTEIN_RECEP_F1_2"/>
    <property type="match status" value="1"/>
</dbReference>
<dbReference type="Proteomes" id="UP001152836">
    <property type="component" value="Unassembled WGS sequence"/>
</dbReference>
<sequence length="341" mass="38885">MVCVLRDTAGRFVNMDPTISPHNTESTPTNETGKPENQNCNPILTLNFLALVIAVVGLTGNTIVLWLLGFHVRRKAISVYIFNLALADSFFLSCHLIDSLLRVLDFYGFYAHKLSKEILGNAAFIPYISGLSILSAISTERCLSVLWPIWYHCHRPENMSAIICALIWALSLLTSILEWYLSGFLSKVHQHLWKNVDFIVTAFLIFLLILLVGSSVALLVRILCGSRRNPLTRLYVTISLTVVTFLICGLPLGLYLFLLYWLEVHLHYPLCHLYRITSVLSCVNSCANPIIYFFVGSFRQNRHHRSLKRVLQRALEDTPEEDECRASHLQKTIEMSESREW</sequence>
<dbReference type="InterPro" id="IPR017452">
    <property type="entry name" value="GPCR_Rhodpsn_7TM"/>
</dbReference>
<feature type="transmembrane region" description="Helical" evidence="9">
    <location>
        <begin position="201"/>
        <end position="222"/>
    </location>
</feature>
<dbReference type="InterPro" id="IPR000276">
    <property type="entry name" value="GPCR_Rhodpsn"/>
</dbReference>
<feature type="transmembrane region" description="Helical" evidence="9">
    <location>
        <begin position="118"/>
        <end position="138"/>
    </location>
</feature>
<dbReference type="InterPro" id="IPR026234">
    <property type="entry name" value="MRGPCRFAMILY"/>
</dbReference>
<evidence type="ECO:0000256" key="2">
    <source>
        <dbReference type="ARBA" id="ARBA00022692"/>
    </source>
</evidence>
<feature type="transmembrane region" description="Helical" evidence="9">
    <location>
        <begin position="234"/>
        <end position="261"/>
    </location>
</feature>
<keyword evidence="5 9" id="KW-0472">Membrane</keyword>
<dbReference type="EMBL" id="CALSGD010001635">
    <property type="protein sequence ID" value="CAH7459610.1"/>
    <property type="molecule type" value="Genomic_DNA"/>
</dbReference>
<proteinExistence type="inferred from homology"/>
<keyword evidence="7 8" id="KW-0807">Transducer</keyword>
<dbReference type="FunFam" id="1.20.1070.10:FF:000140">
    <property type="entry name" value="Mas-related G-protein coupled receptor member X2"/>
    <property type="match status" value="1"/>
</dbReference>
<dbReference type="GO" id="GO:0004930">
    <property type="term" value="F:G protein-coupled receptor activity"/>
    <property type="evidence" value="ECO:0007669"/>
    <property type="project" value="UniProtKB-KW"/>
</dbReference>
<dbReference type="SUPFAM" id="SSF81321">
    <property type="entry name" value="Family A G protein-coupled receptor-like"/>
    <property type="match status" value="1"/>
</dbReference>
<feature type="transmembrane region" description="Helical" evidence="9">
    <location>
        <begin position="273"/>
        <end position="295"/>
    </location>
</feature>
<dbReference type="AlphaFoldDB" id="A0AAV0ADG8"/>
<dbReference type="PANTHER" id="PTHR11334:SF34">
    <property type="entry name" value="MAS-RELATED G-PROTEIN COUPLED RECEPTOR MEMBER X3"/>
    <property type="match status" value="1"/>
</dbReference>
<evidence type="ECO:0000256" key="7">
    <source>
        <dbReference type="ARBA" id="ARBA00023224"/>
    </source>
</evidence>
<keyword evidence="12" id="KW-1185">Reference proteome</keyword>
<evidence type="ECO:0000256" key="3">
    <source>
        <dbReference type="ARBA" id="ARBA00022989"/>
    </source>
</evidence>
<comment type="caution">
    <text evidence="11">The sequence shown here is derived from an EMBL/GenBank/DDBJ whole genome shotgun (WGS) entry which is preliminary data.</text>
</comment>
<feature type="transmembrane region" description="Helical" evidence="9">
    <location>
        <begin position="80"/>
        <end position="98"/>
    </location>
</feature>
<evidence type="ECO:0000259" key="10">
    <source>
        <dbReference type="PROSITE" id="PS50262"/>
    </source>
</evidence>
<dbReference type="Pfam" id="PF00001">
    <property type="entry name" value="7tm_1"/>
    <property type="match status" value="1"/>
</dbReference>
<evidence type="ECO:0000256" key="4">
    <source>
        <dbReference type="ARBA" id="ARBA00023040"/>
    </source>
</evidence>
<comment type="subcellular location">
    <subcellularLocation>
        <location evidence="1">Membrane</location>
        <topology evidence="1">Multi-pass membrane protein</topology>
    </subcellularLocation>
</comment>